<dbReference type="AlphaFoldDB" id="A0A0N4TZR4"/>
<organism evidence="3">
    <name type="scientific">Brugia pahangi</name>
    <name type="common">Filarial nematode worm</name>
    <dbReference type="NCBI Taxonomy" id="6280"/>
    <lineage>
        <taxon>Eukaryota</taxon>
        <taxon>Metazoa</taxon>
        <taxon>Ecdysozoa</taxon>
        <taxon>Nematoda</taxon>
        <taxon>Chromadorea</taxon>
        <taxon>Rhabditida</taxon>
        <taxon>Spirurina</taxon>
        <taxon>Spiruromorpha</taxon>
        <taxon>Filarioidea</taxon>
        <taxon>Onchocercidae</taxon>
        <taxon>Brugia</taxon>
    </lineage>
</organism>
<reference evidence="3" key="1">
    <citation type="submission" date="2017-02" db="UniProtKB">
        <authorList>
            <consortium name="WormBaseParasite"/>
        </authorList>
    </citation>
    <scope>IDENTIFICATION</scope>
</reference>
<dbReference type="EMBL" id="UZAD01013682">
    <property type="protein sequence ID" value="VDN95647.1"/>
    <property type="molecule type" value="Genomic_DNA"/>
</dbReference>
<gene>
    <name evidence="1" type="ORF">BPAG_LOCUS14462</name>
</gene>
<dbReference type="WBParaSite" id="BPAG_0001453401-mRNA-1">
    <property type="protein sequence ID" value="BPAG_0001453401-mRNA-1"/>
    <property type="gene ID" value="BPAG_0001453401"/>
</dbReference>
<keyword evidence="2" id="KW-1185">Reference proteome</keyword>
<evidence type="ECO:0000313" key="3">
    <source>
        <dbReference type="WBParaSite" id="BPAG_0001453401-mRNA-1"/>
    </source>
</evidence>
<proteinExistence type="predicted"/>
<evidence type="ECO:0000313" key="2">
    <source>
        <dbReference type="Proteomes" id="UP000278627"/>
    </source>
</evidence>
<protein>
    <submittedName>
        <fullName evidence="3">PE-PGRS family protein</fullName>
    </submittedName>
</protein>
<name>A0A0N4TZR4_BRUPA</name>
<sequence length="78" mass="7287">MKGRKCDGTNKLAFIIKMKEWLICSGGVGNAGSGGVGNAGCGGVGNAGSGGVGNAGCGGVGNAGCGGLLMQIMAVLVV</sequence>
<accession>A0A0N4TZR4</accession>
<dbReference type="Proteomes" id="UP000278627">
    <property type="component" value="Unassembled WGS sequence"/>
</dbReference>
<evidence type="ECO:0000313" key="1">
    <source>
        <dbReference type="EMBL" id="VDN95647.1"/>
    </source>
</evidence>
<reference evidence="1 2" key="2">
    <citation type="submission" date="2018-11" db="EMBL/GenBank/DDBJ databases">
        <authorList>
            <consortium name="Pathogen Informatics"/>
        </authorList>
    </citation>
    <scope>NUCLEOTIDE SEQUENCE [LARGE SCALE GENOMIC DNA]</scope>
</reference>